<protein>
    <recommendedName>
        <fullName evidence="4">F-box domain-containing protein</fullName>
    </recommendedName>
</protein>
<gene>
    <name evidence="2" type="ORF">PAC_14245</name>
</gene>
<feature type="compositionally biased region" description="Polar residues" evidence="1">
    <location>
        <begin position="1"/>
        <end position="11"/>
    </location>
</feature>
<name>A0A1L7XHD1_9HELO</name>
<reference evidence="2 3" key="1">
    <citation type="submission" date="2016-03" db="EMBL/GenBank/DDBJ databases">
        <authorList>
            <person name="Ploux O."/>
        </authorList>
    </citation>
    <scope>NUCLEOTIDE SEQUENCE [LARGE SCALE GENOMIC DNA]</scope>
    <source>
        <strain evidence="2 3">UAMH 11012</strain>
    </source>
</reference>
<dbReference type="Proteomes" id="UP000184330">
    <property type="component" value="Unassembled WGS sequence"/>
</dbReference>
<keyword evidence="3" id="KW-1185">Reference proteome</keyword>
<accession>A0A1L7XHD1</accession>
<evidence type="ECO:0000313" key="2">
    <source>
        <dbReference type="EMBL" id="CZR64347.1"/>
    </source>
</evidence>
<evidence type="ECO:0008006" key="4">
    <source>
        <dbReference type="Google" id="ProtNLM"/>
    </source>
</evidence>
<dbReference type="EMBL" id="FJOG01000026">
    <property type="protein sequence ID" value="CZR64347.1"/>
    <property type="molecule type" value="Genomic_DNA"/>
</dbReference>
<evidence type="ECO:0000313" key="3">
    <source>
        <dbReference type="Proteomes" id="UP000184330"/>
    </source>
</evidence>
<evidence type="ECO:0000256" key="1">
    <source>
        <dbReference type="SAM" id="MobiDB-lite"/>
    </source>
</evidence>
<organism evidence="2 3">
    <name type="scientific">Phialocephala subalpina</name>
    <dbReference type="NCBI Taxonomy" id="576137"/>
    <lineage>
        <taxon>Eukaryota</taxon>
        <taxon>Fungi</taxon>
        <taxon>Dikarya</taxon>
        <taxon>Ascomycota</taxon>
        <taxon>Pezizomycotina</taxon>
        <taxon>Leotiomycetes</taxon>
        <taxon>Helotiales</taxon>
        <taxon>Mollisiaceae</taxon>
        <taxon>Phialocephala</taxon>
        <taxon>Phialocephala fortinii species complex</taxon>
    </lineage>
</organism>
<dbReference type="AlphaFoldDB" id="A0A1L7XHD1"/>
<proteinExistence type="predicted"/>
<feature type="region of interest" description="Disordered" evidence="1">
    <location>
        <begin position="1"/>
        <end position="20"/>
    </location>
</feature>
<sequence>MAGSTAGSGKSPTDPERDRGTKLSDDVLYLIFELKNGFWLGGYLLIEEPLNYPAVNARVGELLSKNSLRKASQVCERWYIISSAWVHKEITFTFGVGSEQRNHYVLRKFGSNYPMSKHVRTIRVNGWPPPKDVEFFEPRLAGPENLNERIKSRLKLRKLIWAGRSSIPDSILTAVAQQPSLGFEIVCRNKSSFQPTTCELPHTRLTLLKALNTNGISNMTKLEFHIPNGQESQGSMRMLGKLILRSRKLKVFSLWARAPLRPSFLSSTGIQTPFPPIRELHLTNLTDHTWNQGEWGQLIQWSEIVGFSTNFNPFFGNFQVPKLERLALLECEIGAEVRTGECLSSCRTLSHLALADSGLLSQDVGRFSISDEVLGNLNQAPSLSRLALEVNNDVFENPPNDSRCLVLIMNGVTGGSQHLGKSAKDLISGLVWIQQLELHFEQGTLITFESYKVLWDMLWKYLPEHGRERPRDTPIHFELALSERPSAAEKGICIVKNVELESLKQFRRQYSGDCRGFDDLVKVRERLAEVGK</sequence>